<evidence type="ECO:0000256" key="2">
    <source>
        <dbReference type="SAM" id="MobiDB-lite"/>
    </source>
</evidence>
<dbReference type="CDD" id="cd09487">
    <property type="entry name" value="SAM_superfamily"/>
    <property type="match status" value="1"/>
</dbReference>
<dbReference type="PANTHER" id="PTHR10627:SF65">
    <property type="entry name" value="SAM DOMAIN-CONTAINING PROTEIN"/>
    <property type="match status" value="1"/>
</dbReference>
<dbReference type="Gene3D" id="1.10.150.50">
    <property type="entry name" value="Transcription Factor, Ets-1"/>
    <property type="match status" value="1"/>
</dbReference>
<dbReference type="InterPro" id="IPR001660">
    <property type="entry name" value="SAM"/>
</dbReference>
<sequence>MLVLSMNSKRQRRPNVRLGEIGDFSAAFARGSSQRSGNNLVHKGLNWKHDFVNTEYDCKFSAERSSEFAASDPGVSPKNTVDLQQNRENKNPNSLKSGFELASSSEVDVIKPKLDFGNVTRKCRIMRRRGRSTRDYSIWNSKRSPEIDTEDGKICGRKEPVGFTLNSYSDLCNFNGFKDSKVSEMSATNEEASDDYMADPAVDVHQDENLNEYSGDGDYGSDKMGCEGGDVNIVSAWLEEQGFGKYSGLFETHEVDEEALMLLTFEDLKEMGVLAVGPRRKLYSAIQQLRERLGEGASA</sequence>
<evidence type="ECO:0000313" key="4">
    <source>
        <dbReference type="EMBL" id="KAK6921062.1"/>
    </source>
</evidence>
<keyword evidence="1" id="KW-0677">Repeat</keyword>
<proteinExistence type="predicted"/>
<dbReference type="SUPFAM" id="SSF47769">
    <property type="entry name" value="SAM/Pointed domain"/>
    <property type="match status" value="1"/>
</dbReference>
<protein>
    <submittedName>
        <fullName evidence="4">Sterile alpha motif domain</fullName>
    </submittedName>
</protein>
<evidence type="ECO:0000256" key="1">
    <source>
        <dbReference type="ARBA" id="ARBA00022737"/>
    </source>
</evidence>
<name>A0AAN8Z1M0_9MAGN</name>
<dbReference type="SMART" id="SM00454">
    <property type="entry name" value="SAM"/>
    <property type="match status" value="1"/>
</dbReference>
<feature type="region of interest" description="Disordered" evidence="2">
    <location>
        <begin position="69"/>
        <end position="96"/>
    </location>
</feature>
<dbReference type="PANTHER" id="PTHR10627">
    <property type="entry name" value="SCP160"/>
    <property type="match status" value="1"/>
</dbReference>
<keyword evidence="5" id="KW-1185">Reference proteome</keyword>
<dbReference type="Pfam" id="PF00536">
    <property type="entry name" value="SAM_1"/>
    <property type="match status" value="1"/>
</dbReference>
<dbReference type="AlphaFoldDB" id="A0AAN8Z1M0"/>
<comment type="caution">
    <text evidence="4">The sequence shown here is derived from an EMBL/GenBank/DDBJ whole genome shotgun (WGS) entry which is preliminary data.</text>
</comment>
<dbReference type="Proteomes" id="UP001370490">
    <property type="component" value="Unassembled WGS sequence"/>
</dbReference>
<dbReference type="EMBL" id="JBAMMX010000020">
    <property type="protein sequence ID" value="KAK6921062.1"/>
    <property type="molecule type" value="Genomic_DNA"/>
</dbReference>
<evidence type="ECO:0000313" key="5">
    <source>
        <dbReference type="Proteomes" id="UP001370490"/>
    </source>
</evidence>
<dbReference type="InterPro" id="IPR013761">
    <property type="entry name" value="SAM/pointed_sf"/>
</dbReference>
<evidence type="ECO:0000259" key="3">
    <source>
        <dbReference type="PROSITE" id="PS50105"/>
    </source>
</evidence>
<organism evidence="4 5">
    <name type="scientific">Dillenia turbinata</name>
    <dbReference type="NCBI Taxonomy" id="194707"/>
    <lineage>
        <taxon>Eukaryota</taxon>
        <taxon>Viridiplantae</taxon>
        <taxon>Streptophyta</taxon>
        <taxon>Embryophyta</taxon>
        <taxon>Tracheophyta</taxon>
        <taxon>Spermatophyta</taxon>
        <taxon>Magnoliopsida</taxon>
        <taxon>eudicotyledons</taxon>
        <taxon>Gunneridae</taxon>
        <taxon>Pentapetalae</taxon>
        <taxon>Dilleniales</taxon>
        <taxon>Dilleniaceae</taxon>
        <taxon>Dillenia</taxon>
    </lineage>
</organism>
<accession>A0AAN8Z1M0</accession>
<feature type="domain" description="SAM" evidence="3">
    <location>
        <begin position="229"/>
        <end position="292"/>
    </location>
</feature>
<dbReference type="PROSITE" id="PS50105">
    <property type="entry name" value="SAM_DOMAIN"/>
    <property type="match status" value="1"/>
</dbReference>
<reference evidence="4 5" key="1">
    <citation type="submission" date="2023-12" db="EMBL/GenBank/DDBJ databases">
        <title>A high-quality genome assembly for Dillenia turbinata (Dilleniales).</title>
        <authorList>
            <person name="Chanderbali A."/>
        </authorList>
    </citation>
    <scope>NUCLEOTIDE SEQUENCE [LARGE SCALE GENOMIC DNA]</scope>
    <source>
        <strain evidence="4">LSX21</strain>
        <tissue evidence="4">Leaf</tissue>
    </source>
</reference>
<gene>
    <name evidence="4" type="ORF">RJ641_014740</name>
</gene>